<evidence type="ECO:0000313" key="2">
    <source>
        <dbReference type="EMBL" id="PCR88779.1"/>
    </source>
</evidence>
<keyword evidence="3" id="KW-1185">Reference proteome</keyword>
<comment type="caution">
    <text evidence="2">The sequence shown here is derived from an EMBL/GenBank/DDBJ whole genome shotgun (WGS) entry which is preliminary data.</text>
</comment>
<dbReference type="PANTHER" id="PTHR43751">
    <property type="entry name" value="SULFATASE"/>
    <property type="match status" value="1"/>
</dbReference>
<dbReference type="InterPro" id="IPR017850">
    <property type="entry name" value="Alkaline_phosphatase_core_sf"/>
</dbReference>
<dbReference type="RefSeq" id="WP_097381798.1">
    <property type="nucleotide sequence ID" value="NZ_NXNI01000002.1"/>
</dbReference>
<organism evidence="2 3">
    <name type="scientific">Natrinema ejinorense</name>
    <dbReference type="NCBI Taxonomy" id="373386"/>
    <lineage>
        <taxon>Archaea</taxon>
        <taxon>Methanobacteriati</taxon>
        <taxon>Methanobacteriota</taxon>
        <taxon>Stenosarchaea group</taxon>
        <taxon>Halobacteria</taxon>
        <taxon>Halobacteriales</taxon>
        <taxon>Natrialbaceae</taxon>
        <taxon>Natrinema</taxon>
    </lineage>
</organism>
<gene>
    <name evidence="2" type="ORF">CP557_20025</name>
</gene>
<dbReference type="Pfam" id="PF00884">
    <property type="entry name" value="Sulfatase"/>
    <property type="match status" value="1"/>
</dbReference>
<proteinExistence type="predicted"/>
<dbReference type="OrthoDB" id="102174at2157"/>
<dbReference type="InterPro" id="IPR000917">
    <property type="entry name" value="Sulfatase_N"/>
</dbReference>
<dbReference type="InterPro" id="IPR052701">
    <property type="entry name" value="GAG_Ulvan_Degrading_Sulfatases"/>
</dbReference>
<accession>A0A2A5QPQ0</accession>
<feature type="domain" description="Sulfatase N-terminal" evidence="1">
    <location>
        <begin position="26"/>
        <end position="328"/>
    </location>
</feature>
<dbReference type="AlphaFoldDB" id="A0A2A5QPQ0"/>
<dbReference type="SUPFAM" id="SSF53649">
    <property type="entry name" value="Alkaline phosphatase-like"/>
    <property type="match status" value="1"/>
</dbReference>
<sequence length="443" mass="49027">MTRIALIVLDTLRKDTFGRHFDWVPGRTFTNAWSTSHWTVPAHASLFTGRYPSTVGVHARSIALDCEQPVLAERLRGAGYETVAFSANGNVVPSFDYNRGFDVFERHSRTRGTDCDVFPWGDHAAERDLSLPLAVTSGLVETVRGSYDVRPSLRAGIRRLRRRHGIGPGVVDDGASDALSLLRERSFDDDAFVFLNLMEAHTPYVPPGGYASRSYDAEETDLDLAMTLGDGPADPAPYEQAYEDCARYLADVYRDIHDELADFDYVITMSDHGEVFGTDGVWGHPHGLYPDLVEVPIVVRGPDADDGHCDALVSVADVYRTVLDAAGVDADGPGQSLLGEVDGRDHCRTEYHGLTHAEQRSSLLDQGFDETLVERYDSPLRGMVSADSYGYETRDGFTCRGTDCAETLRRRLEREGPSLDDLDRDGTDIDDAVEKRLEHLGYV</sequence>
<dbReference type="Proteomes" id="UP000219689">
    <property type="component" value="Unassembled WGS sequence"/>
</dbReference>
<dbReference type="EMBL" id="NXNI01000002">
    <property type="protein sequence ID" value="PCR88779.1"/>
    <property type="molecule type" value="Genomic_DNA"/>
</dbReference>
<evidence type="ECO:0000313" key="3">
    <source>
        <dbReference type="Proteomes" id="UP000219689"/>
    </source>
</evidence>
<evidence type="ECO:0000259" key="1">
    <source>
        <dbReference type="Pfam" id="PF00884"/>
    </source>
</evidence>
<protein>
    <submittedName>
        <fullName evidence="2">Arylsulfatase</fullName>
    </submittedName>
</protein>
<dbReference type="Gene3D" id="3.40.720.10">
    <property type="entry name" value="Alkaline Phosphatase, subunit A"/>
    <property type="match status" value="1"/>
</dbReference>
<reference evidence="2 3" key="1">
    <citation type="submission" date="2017-09" db="EMBL/GenBank/DDBJ databases">
        <title>Genome sequences of Natrinema ejinorence JCM 13890T.</title>
        <authorList>
            <person name="Roh S.W."/>
            <person name="Kim Y.B."/>
            <person name="Kim J.Y."/>
        </authorList>
    </citation>
    <scope>NUCLEOTIDE SEQUENCE [LARGE SCALE GENOMIC DNA]</scope>
    <source>
        <strain evidence="2 3">JCM 13890</strain>
    </source>
</reference>
<dbReference type="PANTHER" id="PTHR43751:SF3">
    <property type="entry name" value="SULFATASE N-TERMINAL DOMAIN-CONTAINING PROTEIN"/>
    <property type="match status" value="1"/>
</dbReference>
<name>A0A2A5QPQ0_9EURY</name>